<dbReference type="GO" id="GO:0005886">
    <property type="term" value="C:plasma membrane"/>
    <property type="evidence" value="ECO:0007669"/>
    <property type="project" value="TreeGrafter"/>
</dbReference>
<dbReference type="PROSITE" id="PS50088">
    <property type="entry name" value="ANK_REPEAT"/>
    <property type="match status" value="1"/>
</dbReference>
<protein>
    <submittedName>
        <fullName evidence="11">Ankyrin repeat-containing protein NPR4-like</fullName>
    </submittedName>
</protein>
<dbReference type="SMART" id="SM00248">
    <property type="entry name" value="ANK"/>
    <property type="match status" value="3"/>
</dbReference>
<feature type="transmembrane region" description="Helical" evidence="8">
    <location>
        <begin position="168"/>
        <end position="186"/>
    </location>
</feature>
<keyword evidence="5 7" id="KW-0040">ANK repeat</keyword>
<evidence type="ECO:0000313" key="11">
    <source>
        <dbReference type="RefSeq" id="XP_029116918.1"/>
    </source>
</evidence>
<dbReference type="SUPFAM" id="SSF48403">
    <property type="entry name" value="Ankyrin repeat"/>
    <property type="match status" value="1"/>
</dbReference>
<comment type="subcellular location">
    <subcellularLocation>
        <location evidence="1">Membrane</location>
        <topology evidence="1">Multi-pass membrane protein</topology>
    </subcellularLocation>
</comment>
<evidence type="ECO:0000256" key="6">
    <source>
        <dbReference type="ARBA" id="ARBA00023136"/>
    </source>
</evidence>
<dbReference type="OrthoDB" id="10040922at2759"/>
<reference evidence="11" key="1">
    <citation type="submission" date="2025-08" db="UniProtKB">
        <authorList>
            <consortium name="RefSeq"/>
        </authorList>
    </citation>
    <scope>IDENTIFICATION</scope>
</reference>
<dbReference type="Proteomes" id="UP000504607">
    <property type="component" value="Chromosome 1"/>
</dbReference>
<evidence type="ECO:0000313" key="10">
    <source>
        <dbReference type="Proteomes" id="UP000504607"/>
    </source>
</evidence>
<dbReference type="AlphaFoldDB" id="A0A8N4EQI7"/>
<feature type="repeat" description="ANK" evidence="7">
    <location>
        <begin position="30"/>
        <end position="62"/>
    </location>
</feature>
<sequence length="261" mass="28628">MRDAAILITDITKLVLEKKPAFIKLGDATNNSTPLHYAASGGDRTMVQLLLDSDFSASYLRDKDGFGPIHVAAASAGHLNIIAELVQYCPDCVELINNQGRNFLHVAVMNKRLEVVKYVLESAFYKIMTDLINHGSRFTPQRLDLITYHLQRNQEEEINQCRALPNNLAIVAVLIATVTFAAAFTLPGGYKSDSSSDAVDHDIRVYSLITAMKLMRVALGRMLAAFATGVYVAVASDCKWLAILTAVMICSVPLGAWMTAY</sequence>
<dbReference type="InterPro" id="IPR036770">
    <property type="entry name" value="Ankyrin_rpt-contain_sf"/>
</dbReference>
<gene>
    <name evidence="11" type="primary">LOC105058263</name>
</gene>
<evidence type="ECO:0000256" key="1">
    <source>
        <dbReference type="ARBA" id="ARBA00004141"/>
    </source>
</evidence>
<proteinExistence type="predicted"/>
<keyword evidence="2 8" id="KW-0812">Transmembrane</keyword>
<evidence type="ECO:0000256" key="8">
    <source>
        <dbReference type="SAM" id="Phobius"/>
    </source>
</evidence>
<accession>A0A8N4EQI7</accession>
<evidence type="ECO:0000259" key="9">
    <source>
        <dbReference type="Pfam" id="PF13962"/>
    </source>
</evidence>
<keyword evidence="6 8" id="KW-0472">Membrane</keyword>
<dbReference type="InterPro" id="IPR026961">
    <property type="entry name" value="PGG_dom"/>
</dbReference>
<evidence type="ECO:0000256" key="5">
    <source>
        <dbReference type="ARBA" id="ARBA00023043"/>
    </source>
</evidence>
<evidence type="ECO:0000256" key="2">
    <source>
        <dbReference type="ARBA" id="ARBA00022692"/>
    </source>
</evidence>
<evidence type="ECO:0000256" key="4">
    <source>
        <dbReference type="ARBA" id="ARBA00022989"/>
    </source>
</evidence>
<dbReference type="PANTHER" id="PTHR24186:SF50">
    <property type="entry name" value="ANKYRIN REPEAT-CONTAINING PROTEIN ITN1-LIKE ISOFORM X1"/>
    <property type="match status" value="1"/>
</dbReference>
<keyword evidence="10" id="KW-1185">Reference proteome</keyword>
<dbReference type="Pfam" id="PF13962">
    <property type="entry name" value="PGG"/>
    <property type="match status" value="1"/>
</dbReference>
<dbReference type="InterPro" id="IPR002110">
    <property type="entry name" value="Ankyrin_rpt"/>
</dbReference>
<keyword evidence="3" id="KW-0677">Repeat</keyword>
<evidence type="ECO:0000256" key="7">
    <source>
        <dbReference type="PROSITE-ProRule" id="PRU00023"/>
    </source>
</evidence>
<dbReference type="Pfam" id="PF00023">
    <property type="entry name" value="Ank"/>
    <property type="match status" value="1"/>
</dbReference>
<feature type="transmembrane region" description="Helical" evidence="8">
    <location>
        <begin position="214"/>
        <end position="234"/>
    </location>
</feature>
<organism evidence="10 11">
    <name type="scientific">Elaeis guineensis var. tenera</name>
    <name type="common">Oil palm</name>
    <dbReference type="NCBI Taxonomy" id="51953"/>
    <lineage>
        <taxon>Eukaryota</taxon>
        <taxon>Viridiplantae</taxon>
        <taxon>Streptophyta</taxon>
        <taxon>Embryophyta</taxon>
        <taxon>Tracheophyta</taxon>
        <taxon>Spermatophyta</taxon>
        <taxon>Magnoliopsida</taxon>
        <taxon>Liliopsida</taxon>
        <taxon>Arecaceae</taxon>
        <taxon>Arecoideae</taxon>
        <taxon>Cocoseae</taxon>
        <taxon>Elaeidinae</taxon>
        <taxon>Elaeis</taxon>
    </lineage>
</organism>
<name>A0A8N4EQI7_ELAGV</name>
<evidence type="ECO:0000256" key="3">
    <source>
        <dbReference type="ARBA" id="ARBA00022737"/>
    </source>
</evidence>
<dbReference type="PANTHER" id="PTHR24186">
    <property type="entry name" value="PROTEIN PHOSPHATASE 1 REGULATORY SUBUNIT"/>
    <property type="match status" value="1"/>
</dbReference>
<feature type="transmembrane region" description="Helical" evidence="8">
    <location>
        <begin position="240"/>
        <end position="260"/>
    </location>
</feature>
<dbReference type="PROSITE" id="PS50297">
    <property type="entry name" value="ANK_REP_REGION"/>
    <property type="match status" value="1"/>
</dbReference>
<dbReference type="Pfam" id="PF12796">
    <property type="entry name" value="Ank_2"/>
    <property type="match status" value="1"/>
</dbReference>
<dbReference type="RefSeq" id="XP_029116918.1">
    <property type="nucleotide sequence ID" value="XM_029261085.1"/>
</dbReference>
<keyword evidence="4 8" id="KW-1133">Transmembrane helix</keyword>
<dbReference type="Gene3D" id="1.25.40.20">
    <property type="entry name" value="Ankyrin repeat-containing domain"/>
    <property type="match status" value="1"/>
</dbReference>
<feature type="domain" description="PGG" evidence="9">
    <location>
        <begin position="166"/>
        <end position="195"/>
    </location>
</feature>